<sequence length="311" mass="34509">MRKLVISGLFFLTCTLLSGQDWGLSIGKEWSSHAEEAISGCFYVVRVDYVLEEIATGDKYGRDGKEYFSRLYTTGVAVDGKIWVDGEWALQPDKSDEAYSVAEYGQGYIPRVSKYGFRSVKEFRFSELYPTDITDTLTVDGQTLVAFSLPDGSPSFEATQKLSGKGLFVHLEAAPAFANNELAPIETELTWQEIIKPTPSAPNGRVRLTDSKKNAASFKSGVVLEVAADSTQRIVFKAYGFSLPSARAEHWEVVLFPQLSNTSARLTPLANEPEEAEADRQSEIKEEEEAVEQPDGEEKEKKFLGIFKKGN</sequence>
<dbReference type="AlphaFoldDB" id="A0A098S196"/>
<dbReference type="EMBL" id="JPOS01000083">
    <property type="protein sequence ID" value="KGE85821.1"/>
    <property type="molecule type" value="Genomic_DNA"/>
</dbReference>
<keyword evidence="3" id="KW-1185">Reference proteome</keyword>
<evidence type="ECO:0000256" key="1">
    <source>
        <dbReference type="SAM" id="MobiDB-lite"/>
    </source>
</evidence>
<organism evidence="2 3">
    <name type="scientific">Phaeodactylibacter xiamenensis</name>
    <dbReference type="NCBI Taxonomy" id="1524460"/>
    <lineage>
        <taxon>Bacteria</taxon>
        <taxon>Pseudomonadati</taxon>
        <taxon>Bacteroidota</taxon>
        <taxon>Saprospiria</taxon>
        <taxon>Saprospirales</taxon>
        <taxon>Haliscomenobacteraceae</taxon>
        <taxon>Phaeodactylibacter</taxon>
    </lineage>
</organism>
<feature type="region of interest" description="Disordered" evidence="1">
    <location>
        <begin position="268"/>
        <end position="304"/>
    </location>
</feature>
<reference evidence="2 3" key="1">
    <citation type="journal article" date="2014" name="Int. J. Syst. Evol. Microbiol.">
        <title>Phaeodactylibacter xiamenensis gen. nov., sp. nov., a member of the family Saprospiraceae isolated from the marine alga Phaeodactylum tricornutum.</title>
        <authorList>
            <person name="Chen Z.Jr."/>
            <person name="Lei X."/>
            <person name="Lai Q."/>
            <person name="Li Y."/>
            <person name="Zhang B."/>
            <person name="Zhang J."/>
            <person name="Zhang H."/>
            <person name="Yang L."/>
            <person name="Zheng W."/>
            <person name="Tian Y."/>
            <person name="Yu Z."/>
            <person name="Xu H.Jr."/>
            <person name="Zheng T."/>
        </authorList>
    </citation>
    <scope>NUCLEOTIDE SEQUENCE [LARGE SCALE GENOMIC DNA]</scope>
    <source>
        <strain evidence="2 3">KD52</strain>
    </source>
</reference>
<evidence type="ECO:0000313" key="3">
    <source>
        <dbReference type="Proteomes" id="UP000029736"/>
    </source>
</evidence>
<dbReference type="Proteomes" id="UP000029736">
    <property type="component" value="Unassembled WGS sequence"/>
</dbReference>
<comment type="caution">
    <text evidence="2">The sequence shown here is derived from an EMBL/GenBank/DDBJ whole genome shotgun (WGS) entry which is preliminary data.</text>
</comment>
<dbReference type="OrthoDB" id="9770826at2"/>
<name>A0A098S196_9BACT</name>
<feature type="compositionally biased region" description="Acidic residues" evidence="1">
    <location>
        <begin position="285"/>
        <end position="295"/>
    </location>
</feature>
<protein>
    <submittedName>
        <fullName evidence="2">Uncharacterized protein</fullName>
    </submittedName>
</protein>
<evidence type="ECO:0000313" key="2">
    <source>
        <dbReference type="EMBL" id="KGE85821.1"/>
    </source>
</evidence>
<dbReference type="STRING" id="1524460.IX84_24625"/>
<gene>
    <name evidence="2" type="ORF">IX84_24625</name>
</gene>
<proteinExistence type="predicted"/>
<dbReference type="RefSeq" id="WP_044226627.1">
    <property type="nucleotide sequence ID" value="NZ_JBKAGJ010000002.1"/>
</dbReference>
<accession>A0A098S196</accession>